<keyword evidence="2" id="KW-1185">Reference proteome</keyword>
<dbReference type="EMBL" id="FWWW01000080">
    <property type="protein sequence ID" value="SMB98151.1"/>
    <property type="molecule type" value="Genomic_DNA"/>
</dbReference>
<dbReference type="PROSITE" id="PS51257">
    <property type="entry name" value="PROKAR_LIPOPROTEIN"/>
    <property type="match status" value="1"/>
</dbReference>
<dbReference type="OrthoDB" id="876970at2"/>
<name>A0A1W1VYH4_9BACT</name>
<protein>
    <submittedName>
        <fullName evidence="1">Uncharacterized protein</fullName>
    </submittedName>
</protein>
<sequence>MKTRVSAIRRAWPAVVLAFLLTACGPSYYLTMKPAQSSGRWVDGHEISQDAHDSVEVHVGFVRYGANGVIFEVSLRNHSGRPILVAPASFYYLPVATLPVASTAPVELPGRVAAMDPEPRLQQLTTSIGYEAEQATEVSTGEVLSGLSNIVESVASIKNKETDEQIKEREQRHRNDASYYDNQRLQHAANADLLLSEKQELEQYALRKNTLEPGQSARGYVYFSRTDMADLLRLVVRVNEHPLTFNFEQARVKQ</sequence>
<evidence type="ECO:0000313" key="2">
    <source>
        <dbReference type="Proteomes" id="UP000192266"/>
    </source>
</evidence>
<proteinExistence type="predicted"/>
<dbReference type="RefSeq" id="WP_143434952.1">
    <property type="nucleotide sequence ID" value="NZ_FWWW01000080.1"/>
</dbReference>
<dbReference type="STRING" id="645990.SAMN00120144_3503"/>
<reference evidence="1 2" key="1">
    <citation type="submission" date="2017-04" db="EMBL/GenBank/DDBJ databases">
        <authorList>
            <person name="Afonso C.L."/>
            <person name="Miller P.J."/>
            <person name="Scott M.A."/>
            <person name="Spackman E."/>
            <person name="Goraichik I."/>
            <person name="Dimitrov K.M."/>
            <person name="Suarez D.L."/>
            <person name="Swayne D.E."/>
        </authorList>
    </citation>
    <scope>NUCLEOTIDE SEQUENCE [LARGE SCALE GENOMIC DNA]</scope>
    <source>
        <strain evidence="1 2">DSM 11622</strain>
    </source>
</reference>
<dbReference type="AlphaFoldDB" id="A0A1W1VYH4"/>
<dbReference type="Proteomes" id="UP000192266">
    <property type="component" value="Unassembled WGS sequence"/>
</dbReference>
<evidence type="ECO:0000313" key="1">
    <source>
        <dbReference type="EMBL" id="SMB98151.1"/>
    </source>
</evidence>
<accession>A0A1W1VYH4</accession>
<gene>
    <name evidence="1" type="ORF">SAMN00120144_3503</name>
</gene>
<organism evidence="1 2">
    <name type="scientific">Hymenobacter roseosalivarius DSM 11622</name>
    <dbReference type="NCBI Taxonomy" id="645990"/>
    <lineage>
        <taxon>Bacteria</taxon>
        <taxon>Pseudomonadati</taxon>
        <taxon>Bacteroidota</taxon>
        <taxon>Cytophagia</taxon>
        <taxon>Cytophagales</taxon>
        <taxon>Hymenobacteraceae</taxon>
        <taxon>Hymenobacter</taxon>
    </lineage>
</organism>